<dbReference type="InterPro" id="IPR036770">
    <property type="entry name" value="Ankyrin_rpt-contain_sf"/>
</dbReference>
<dbReference type="PROSITE" id="PS50297">
    <property type="entry name" value="ANK_REP_REGION"/>
    <property type="match status" value="1"/>
</dbReference>
<dbReference type="Proteomes" id="UP001445076">
    <property type="component" value="Unassembled WGS sequence"/>
</dbReference>
<name>A0AAW0W5Q6_CHEQU</name>
<dbReference type="InterPro" id="IPR002110">
    <property type="entry name" value="Ankyrin_rpt"/>
</dbReference>
<evidence type="ECO:0008006" key="4">
    <source>
        <dbReference type="Google" id="ProtNLM"/>
    </source>
</evidence>
<accession>A0AAW0W5Q6</accession>
<evidence type="ECO:0000313" key="2">
    <source>
        <dbReference type="EMBL" id="KAK8724654.1"/>
    </source>
</evidence>
<dbReference type="AlphaFoldDB" id="A0AAW0W5Q6"/>
<comment type="caution">
    <text evidence="2">The sequence shown here is derived from an EMBL/GenBank/DDBJ whole genome shotgun (WGS) entry which is preliminary data.</text>
</comment>
<evidence type="ECO:0000256" key="1">
    <source>
        <dbReference type="PROSITE-ProRule" id="PRU00023"/>
    </source>
</evidence>
<reference evidence="2" key="2">
    <citation type="submission" date="2024-01" db="EMBL/GenBank/DDBJ databases">
        <authorList>
            <person name="He J."/>
            <person name="Wang M."/>
            <person name="Zheng J."/>
            <person name="Liu Z."/>
        </authorList>
    </citation>
    <scope>NUCLEOTIDE SEQUENCE</scope>
    <source>
        <strain evidence="2">ZL_2023a</strain>
        <tissue evidence="2">Muscle</tissue>
    </source>
</reference>
<dbReference type="SUPFAM" id="SSF48403">
    <property type="entry name" value="Ankyrin repeat"/>
    <property type="match status" value="1"/>
</dbReference>
<dbReference type="EMBL" id="JARKIK010000085">
    <property type="protein sequence ID" value="KAK8724654.1"/>
    <property type="molecule type" value="Genomic_DNA"/>
</dbReference>
<gene>
    <name evidence="2" type="ORF">OTU49_011193</name>
</gene>
<proteinExistence type="predicted"/>
<evidence type="ECO:0000313" key="3">
    <source>
        <dbReference type="Proteomes" id="UP001445076"/>
    </source>
</evidence>
<keyword evidence="1" id="KW-0040">ANK repeat</keyword>
<reference evidence="2 3" key="1">
    <citation type="journal article" date="2024" name="BMC Genomics">
        <title>Genome assembly of redclaw crayfish (Cherax quadricarinatus) provides insights into its immune adaptation and hypoxia tolerance.</title>
        <authorList>
            <person name="Liu Z."/>
            <person name="Zheng J."/>
            <person name="Li H."/>
            <person name="Fang K."/>
            <person name="Wang S."/>
            <person name="He J."/>
            <person name="Zhou D."/>
            <person name="Weng S."/>
            <person name="Chi M."/>
            <person name="Gu Z."/>
            <person name="He J."/>
            <person name="Li F."/>
            <person name="Wang M."/>
        </authorList>
    </citation>
    <scope>NUCLEOTIDE SEQUENCE [LARGE SCALE GENOMIC DNA]</scope>
    <source>
        <strain evidence="2">ZL_2023a</strain>
    </source>
</reference>
<dbReference type="EMBL" id="JARKIK010000085">
    <property type="protein sequence ID" value="KAK8724655.1"/>
    <property type="molecule type" value="Genomic_DNA"/>
</dbReference>
<dbReference type="PROSITE" id="PS50088">
    <property type="entry name" value="ANK_REPEAT"/>
    <property type="match status" value="1"/>
</dbReference>
<keyword evidence="3" id="KW-1185">Reference proteome</keyword>
<feature type="non-terminal residue" evidence="2">
    <location>
        <position position="102"/>
    </location>
</feature>
<sequence>MLASCNMSSSGVLGTASPRMARMPHILDLHQAIVTGDMGEVVRLAESGVDLGCPVRGTTALSLAVYRGDLHAVRTLARAGAPLDRRSKDHLERLETPIISAI</sequence>
<dbReference type="Pfam" id="PF13637">
    <property type="entry name" value="Ank_4"/>
    <property type="match status" value="1"/>
</dbReference>
<dbReference type="Gene3D" id="1.25.40.20">
    <property type="entry name" value="Ankyrin repeat-containing domain"/>
    <property type="match status" value="1"/>
</dbReference>
<dbReference type="EMBL" id="JARKIK010000085">
    <property type="protein sequence ID" value="KAK8724656.1"/>
    <property type="molecule type" value="Genomic_DNA"/>
</dbReference>
<protein>
    <recommendedName>
        <fullName evidence="4">Ankyrin repeat domain-containing protein</fullName>
    </recommendedName>
</protein>
<organism evidence="2 3">
    <name type="scientific">Cherax quadricarinatus</name>
    <name type="common">Australian red claw crayfish</name>
    <dbReference type="NCBI Taxonomy" id="27406"/>
    <lineage>
        <taxon>Eukaryota</taxon>
        <taxon>Metazoa</taxon>
        <taxon>Ecdysozoa</taxon>
        <taxon>Arthropoda</taxon>
        <taxon>Crustacea</taxon>
        <taxon>Multicrustacea</taxon>
        <taxon>Malacostraca</taxon>
        <taxon>Eumalacostraca</taxon>
        <taxon>Eucarida</taxon>
        <taxon>Decapoda</taxon>
        <taxon>Pleocyemata</taxon>
        <taxon>Astacidea</taxon>
        <taxon>Parastacoidea</taxon>
        <taxon>Parastacidae</taxon>
        <taxon>Cherax</taxon>
    </lineage>
</organism>
<feature type="repeat" description="ANK" evidence="1">
    <location>
        <begin position="56"/>
        <end position="88"/>
    </location>
</feature>